<dbReference type="SMART" id="SM00796">
    <property type="entry name" value="AHS1"/>
    <property type="match status" value="1"/>
</dbReference>
<sequence length="243" mass="28038">MYYDLSFYRYNERSILISWPEKINENILNDILNFKKTISEKSIKQIVDIIHAYSSILIIYKHTIDNFNDEYFKLKELYMASQSSVVLKKTTWEIPVCYDLEFGVDLKFICNLINLSPYDVIRIHSAPVYTVYFLGFLPGFPYLGGLDSRLFLERKSEPKLNVAKGSVAIGANQTGIYPQDSPGGWHIIGKTPIDLFTPKRKPLTFIDAGDKIRFVPISIKEFYKIDALVKSSDYILKPIQSHD</sequence>
<dbReference type="SUPFAM" id="SSF50891">
    <property type="entry name" value="Cyclophilin-like"/>
    <property type="match status" value="1"/>
</dbReference>
<dbReference type="InterPro" id="IPR003833">
    <property type="entry name" value="CT_C_D"/>
</dbReference>
<evidence type="ECO:0000256" key="1">
    <source>
        <dbReference type="ARBA" id="ARBA00022741"/>
    </source>
</evidence>
<dbReference type="RefSeq" id="WP_208154814.1">
    <property type="nucleotide sequence ID" value="NZ_JAGEVF010000009.1"/>
</dbReference>
<comment type="caution">
    <text evidence="5">The sequence shown here is derived from an EMBL/GenBank/DDBJ whole genome shotgun (WGS) entry which is preliminary data.</text>
</comment>
<dbReference type="EC" id="3.5.2.9" evidence="5"/>
<evidence type="ECO:0000256" key="2">
    <source>
        <dbReference type="ARBA" id="ARBA00022801"/>
    </source>
</evidence>
<keyword evidence="1" id="KW-0547">Nucleotide-binding</keyword>
<evidence type="ECO:0000313" key="5">
    <source>
        <dbReference type="EMBL" id="MBO3117463.1"/>
    </source>
</evidence>
<proteinExistence type="predicted"/>
<organism evidence="5 6">
    <name type="scientific">Winogradskyella pelagia</name>
    <dbReference type="NCBI Taxonomy" id="2819984"/>
    <lineage>
        <taxon>Bacteria</taxon>
        <taxon>Pseudomonadati</taxon>
        <taxon>Bacteroidota</taxon>
        <taxon>Flavobacteriia</taxon>
        <taxon>Flavobacteriales</taxon>
        <taxon>Flavobacteriaceae</taxon>
        <taxon>Winogradskyella</taxon>
    </lineage>
</organism>
<dbReference type="NCBIfam" id="TIGR00370">
    <property type="entry name" value="5-oxoprolinase subunit PxpB"/>
    <property type="match status" value="1"/>
</dbReference>
<keyword evidence="2 5" id="KW-0378">Hydrolase</keyword>
<reference evidence="5 6" key="1">
    <citation type="submission" date="2021-03" db="EMBL/GenBank/DDBJ databases">
        <title>Winogradskyella sp. nov., isolated from costal sediment.</title>
        <authorList>
            <person name="Gao C."/>
        </authorList>
    </citation>
    <scope>NUCLEOTIDE SEQUENCE [LARGE SCALE GENOMIC DNA]</scope>
    <source>
        <strain evidence="5 6">DF17</strain>
    </source>
</reference>
<dbReference type="EMBL" id="JAGEVF010000009">
    <property type="protein sequence ID" value="MBO3117463.1"/>
    <property type="molecule type" value="Genomic_DNA"/>
</dbReference>
<protein>
    <submittedName>
        <fullName evidence="5">5-oxoprolinase subunit PxpB</fullName>
        <ecNumber evidence="5">3.5.2.9</ecNumber>
    </submittedName>
</protein>
<dbReference type="InterPro" id="IPR029000">
    <property type="entry name" value="Cyclophilin-like_dom_sf"/>
</dbReference>
<evidence type="ECO:0000259" key="4">
    <source>
        <dbReference type="SMART" id="SM00796"/>
    </source>
</evidence>
<keyword evidence="3" id="KW-0067">ATP-binding</keyword>
<dbReference type="InterPro" id="IPR010016">
    <property type="entry name" value="PxpB"/>
</dbReference>
<dbReference type="Gene3D" id="2.40.100.10">
    <property type="entry name" value="Cyclophilin-like"/>
    <property type="match status" value="1"/>
</dbReference>
<keyword evidence="6" id="KW-1185">Reference proteome</keyword>
<accession>A0ABS3T3Z0</accession>
<dbReference type="Proteomes" id="UP000676776">
    <property type="component" value="Unassembled WGS sequence"/>
</dbReference>
<dbReference type="PANTHER" id="PTHR34698">
    <property type="entry name" value="5-OXOPROLINASE SUBUNIT B"/>
    <property type="match status" value="1"/>
</dbReference>
<dbReference type="Gene3D" id="3.30.1360.40">
    <property type="match status" value="1"/>
</dbReference>
<gene>
    <name evidence="5" type="primary">pxpB</name>
    <name evidence="5" type="ORF">J4050_11935</name>
</gene>
<dbReference type="SUPFAM" id="SSF160467">
    <property type="entry name" value="PH0987 N-terminal domain-like"/>
    <property type="match status" value="1"/>
</dbReference>
<name>A0ABS3T3Z0_9FLAO</name>
<dbReference type="PANTHER" id="PTHR34698:SF2">
    <property type="entry name" value="5-OXOPROLINASE SUBUNIT B"/>
    <property type="match status" value="1"/>
</dbReference>
<feature type="domain" description="Carboxyltransferase" evidence="4">
    <location>
        <begin position="5"/>
        <end position="206"/>
    </location>
</feature>
<evidence type="ECO:0000313" key="6">
    <source>
        <dbReference type="Proteomes" id="UP000676776"/>
    </source>
</evidence>
<dbReference type="Pfam" id="PF02682">
    <property type="entry name" value="CT_C_D"/>
    <property type="match status" value="1"/>
</dbReference>
<evidence type="ECO:0000256" key="3">
    <source>
        <dbReference type="ARBA" id="ARBA00022840"/>
    </source>
</evidence>
<dbReference type="GO" id="GO:0017168">
    <property type="term" value="F:5-oxoprolinase (ATP-hydrolyzing) activity"/>
    <property type="evidence" value="ECO:0007669"/>
    <property type="project" value="UniProtKB-EC"/>
</dbReference>